<accession>A0ABS3KSW8</accession>
<organism evidence="1 2">
    <name type="scientific">Roseomonas haemaphysalidis</name>
    <dbReference type="NCBI Taxonomy" id="2768162"/>
    <lineage>
        <taxon>Bacteria</taxon>
        <taxon>Pseudomonadati</taxon>
        <taxon>Pseudomonadota</taxon>
        <taxon>Alphaproteobacteria</taxon>
        <taxon>Acetobacterales</taxon>
        <taxon>Roseomonadaceae</taxon>
        <taxon>Roseomonas</taxon>
    </lineage>
</organism>
<dbReference type="Gene3D" id="3.40.50.2000">
    <property type="entry name" value="Glycogen Phosphorylase B"/>
    <property type="match status" value="2"/>
</dbReference>
<proteinExistence type="predicted"/>
<gene>
    <name evidence="1" type="ORF">IAI61_13920</name>
</gene>
<dbReference type="SUPFAM" id="SSF53756">
    <property type="entry name" value="UDP-Glycosyltransferase/glycogen phosphorylase"/>
    <property type="match status" value="1"/>
</dbReference>
<evidence type="ECO:0000313" key="1">
    <source>
        <dbReference type="EMBL" id="MBO1080132.1"/>
    </source>
</evidence>
<dbReference type="PANTHER" id="PTHR12526">
    <property type="entry name" value="GLYCOSYLTRANSFERASE"/>
    <property type="match status" value="1"/>
</dbReference>
<comment type="caution">
    <text evidence="1">The sequence shown here is derived from an EMBL/GenBank/DDBJ whole genome shotgun (WGS) entry which is preliminary data.</text>
</comment>
<evidence type="ECO:0000313" key="2">
    <source>
        <dbReference type="Proteomes" id="UP001518989"/>
    </source>
</evidence>
<dbReference type="Proteomes" id="UP001518989">
    <property type="component" value="Unassembled WGS sequence"/>
</dbReference>
<dbReference type="RefSeq" id="WP_207417957.1">
    <property type="nucleotide sequence ID" value="NZ_CP061177.1"/>
</dbReference>
<name>A0ABS3KSW8_9PROT</name>
<dbReference type="PANTHER" id="PTHR12526:SF600">
    <property type="entry name" value="GLYCOSYL TRANSFERASE GROUP 1"/>
    <property type="match status" value="1"/>
</dbReference>
<dbReference type="EMBL" id="JACTNG010000007">
    <property type="protein sequence ID" value="MBO1080132.1"/>
    <property type="molecule type" value="Genomic_DNA"/>
</dbReference>
<dbReference type="Pfam" id="PF13692">
    <property type="entry name" value="Glyco_trans_1_4"/>
    <property type="match status" value="1"/>
</dbReference>
<sequence length="425" mass="45952">MILCVMRIPPDQNGHGGSQRAWFLLNALCQLGPVHFVLISRKNDWDVSTTSLKSIEGLVESVTKIDIPEWEPTSRRQIGPLEGGWIDVAKMRSQDAPKISAGGLQRIAGQLPIRAADLVFAGRLPSAIIVQALIDKGLLSVKHRFVDFDDLMSKFKVRQLQTESRNLARQGRMLLQFDAAYLRAAEKRIARGWDGASVCTDEDVDALRTAHPAAHIVKIPNVIDREQLPAPAPAATGKVRLLFVGNLAFLPNVQGFQLFLEQAWPAIRAALPEAELTVVGLNPSPQMLRLVAEHDLPLHPNVPSMVPYYAAADMVIVPILVGSGTRIKILEAMAYGRAIVSTAMGAEGLGLEDGRHARIVGGMEDFATAVIELANDVPARQRMVEAARAFQQENYGPAAMTRAIGSALADMTAAPAPRSAGAQGD</sequence>
<protein>
    <submittedName>
        <fullName evidence="1">Glycosyltransferase</fullName>
    </submittedName>
</protein>
<reference evidence="1 2" key="1">
    <citation type="submission" date="2020-09" db="EMBL/GenBank/DDBJ databases">
        <title>Roseomonas.</title>
        <authorList>
            <person name="Zhu W."/>
        </authorList>
    </citation>
    <scope>NUCLEOTIDE SEQUENCE [LARGE SCALE GENOMIC DNA]</scope>
    <source>
        <strain evidence="1 2">573</strain>
    </source>
</reference>
<keyword evidence="2" id="KW-1185">Reference proteome</keyword>
<dbReference type="CDD" id="cd03801">
    <property type="entry name" value="GT4_PimA-like"/>
    <property type="match status" value="1"/>
</dbReference>